<protein>
    <submittedName>
        <fullName evidence="5">Hydroxymethylglutaryl-CoA lyase YngG</fullName>
    </submittedName>
</protein>
<name>A0A024Q8A6_9BACI</name>
<comment type="similarity">
    <text evidence="1">Belongs to the HMG-CoA lyase family.</text>
</comment>
<dbReference type="OrthoDB" id="9784013at2"/>
<dbReference type="CDD" id="cd07938">
    <property type="entry name" value="DRE_TIM_HMGL"/>
    <property type="match status" value="1"/>
</dbReference>
<dbReference type="FunFam" id="3.20.20.70:FF:000071">
    <property type="entry name" value="Hydroxymethylglutaryl-CoA lyase"/>
    <property type="match status" value="1"/>
</dbReference>
<dbReference type="STRING" id="1462526.BN990_01058"/>
<dbReference type="Proteomes" id="UP000028875">
    <property type="component" value="Unassembled WGS sequence"/>
</dbReference>
<dbReference type="PANTHER" id="PTHR42738:SF7">
    <property type="entry name" value="HYDROXYMETHYLGLUTARYL-COA LYASE"/>
    <property type="match status" value="1"/>
</dbReference>
<proteinExistence type="inferred from homology"/>
<dbReference type="InterPro" id="IPR043594">
    <property type="entry name" value="HMGL"/>
</dbReference>
<keyword evidence="6" id="KW-1185">Reference proteome</keyword>
<reference evidence="5 6" key="1">
    <citation type="submission" date="2014-03" db="EMBL/GenBank/DDBJ databases">
        <authorList>
            <person name="Urmite Genomes U."/>
        </authorList>
    </citation>
    <scope>NUCLEOTIDE SEQUENCE [LARGE SCALE GENOMIC DNA]</scope>
    <source>
        <strain evidence="5 6">Vm-5</strain>
    </source>
</reference>
<dbReference type="PROSITE" id="PS50991">
    <property type="entry name" value="PYR_CT"/>
    <property type="match status" value="1"/>
</dbReference>
<dbReference type="GO" id="GO:0006552">
    <property type="term" value="P:L-leucine catabolic process"/>
    <property type="evidence" value="ECO:0007669"/>
    <property type="project" value="TreeGrafter"/>
</dbReference>
<dbReference type="SUPFAM" id="SSF51569">
    <property type="entry name" value="Aldolase"/>
    <property type="match status" value="1"/>
</dbReference>
<reference evidence="6" key="2">
    <citation type="submission" date="2014-05" db="EMBL/GenBank/DDBJ databases">
        <title>Draft genome sequence of Virgibacillus massiliensis Vm-5.</title>
        <authorList>
            <person name="Khelaifia S."/>
            <person name="Croce O."/>
            <person name="Lagier J.C."/>
            <person name="Raoult D."/>
        </authorList>
    </citation>
    <scope>NUCLEOTIDE SEQUENCE [LARGE SCALE GENOMIC DNA]</scope>
    <source>
        <strain evidence="6">Vm-5</strain>
    </source>
</reference>
<gene>
    <name evidence="5" type="primary">yngG_2</name>
    <name evidence="5" type="ORF">BN990_01058</name>
</gene>
<organism evidence="5 6">
    <name type="scientific">Virgibacillus massiliensis</name>
    <dbReference type="NCBI Taxonomy" id="1462526"/>
    <lineage>
        <taxon>Bacteria</taxon>
        <taxon>Bacillati</taxon>
        <taxon>Bacillota</taxon>
        <taxon>Bacilli</taxon>
        <taxon>Bacillales</taxon>
        <taxon>Bacillaceae</taxon>
        <taxon>Virgibacillus</taxon>
    </lineage>
</organism>
<dbReference type="GO" id="GO:0046951">
    <property type="term" value="P:ketone body biosynthetic process"/>
    <property type="evidence" value="ECO:0007669"/>
    <property type="project" value="TreeGrafter"/>
</dbReference>
<keyword evidence="2" id="KW-0479">Metal-binding</keyword>
<sequence length="305" mass="33509">MSKQIYIHEVVTRDGLQNEDQFLPTKDKIHLLNQLSQTGLDKIEVTSFVSPNAVPNLADAEQVMTSIQRNPQISYSALIPNVIGAKRAMKCHVDEVNLVVSASETHNQKNIRQSIQQTYDQFELIIDYLSDKPVIRNGSIGTAFGCPFEGKVSEFKVLLLIEAYKSLGIENITLADTTGMATPTQVYQLCKQVLTFFPDLQLTMHFHNTRGMGLANVIQAIQAGVTHFDSSLGGIGGCPFAPGATGNICTEDVVHMLYFMGYDLNAKLDSLIDSSIHLQSLLSHETPGQVSKAGKITDLHDPSKF</sequence>
<feature type="domain" description="Pyruvate carboxyltransferase" evidence="4">
    <location>
        <begin position="5"/>
        <end position="272"/>
    </location>
</feature>
<dbReference type="NCBIfam" id="NF004283">
    <property type="entry name" value="PRK05692.1"/>
    <property type="match status" value="1"/>
</dbReference>
<dbReference type="GO" id="GO:0046872">
    <property type="term" value="F:metal ion binding"/>
    <property type="evidence" value="ECO:0007669"/>
    <property type="project" value="UniProtKB-KW"/>
</dbReference>
<evidence type="ECO:0000256" key="2">
    <source>
        <dbReference type="ARBA" id="ARBA00022723"/>
    </source>
</evidence>
<dbReference type="AlphaFoldDB" id="A0A024Q8A6"/>
<dbReference type="InterPro" id="IPR000891">
    <property type="entry name" value="PYR_CT"/>
</dbReference>
<dbReference type="RefSeq" id="WP_021289317.1">
    <property type="nucleotide sequence ID" value="NZ_BNER01000003.1"/>
</dbReference>
<accession>A0A024Q8A6</accession>
<dbReference type="InterPro" id="IPR013785">
    <property type="entry name" value="Aldolase_TIM"/>
</dbReference>
<dbReference type="Gene3D" id="3.20.20.70">
    <property type="entry name" value="Aldolase class I"/>
    <property type="match status" value="1"/>
</dbReference>
<comment type="caution">
    <text evidence="5">The sequence shown here is derived from an EMBL/GenBank/DDBJ whole genome shotgun (WGS) entry which is preliminary data.</text>
</comment>
<dbReference type="EMBL" id="CCDP010000001">
    <property type="protein sequence ID" value="CDQ38783.1"/>
    <property type="molecule type" value="Genomic_DNA"/>
</dbReference>
<evidence type="ECO:0000256" key="3">
    <source>
        <dbReference type="ARBA" id="ARBA00023239"/>
    </source>
</evidence>
<dbReference type="eggNOG" id="COG0119">
    <property type="taxonomic scope" value="Bacteria"/>
</dbReference>
<evidence type="ECO:0000256" key="1">
    <source>
        <dbReference type="ARBA" id="ARBA00009405"/>
    </source>
</evidence>
<evidence type="ECO:0000313" key="5">
    <source>
        <dbReference type="EMBL" id="CDQ38783.1"/>
    </source>
</evidence>
<keyword evidence="3 5" id="KW-0456">Lyase</keyword>
<dbReference type="Pfam" id="PF00682">
    <property type="entry name" value="HMGL-like"/>
    <property type="match status" value="1"/>
</dbReference>
<dbReference type="GO" id="GO:0004419">
    <property type="term" value="F:hydroxymethylglutaryl-CoA lyase activity"/>
    <property type="evidence" value="ECO:0007669"/>
    <property type="project" value="TreeGrafter"/>
</dbReference>
<evidence type="ECO:0000313" key="6">
    <source>
        <dbReference type="Proteomes" id="UP000028875"/>
    </source>
</evidence>
<evidence type="ECO:0000259" key="4">
    <source>
        <dbReference type="PROSITE" id="PS50991"/>
    </source>
</evidence>
<dbReference type="PANTHER" id="PTHR42738">
    <property type="entry name" value="HYDROXYMETHYLGLUTARYL-COA LYASE"/>
    <property type="match status" value="1"/>
</dbReference>